<feature type="domain" description="EamA" evidence="7">
    <location>
        <begin position="7"/>
        <end position="144"/>
    </location>
</feature>
<accession>A0A5A7SJQ3</accession>
<reference evidence="8 9" key="1">
    <citation type="submission" date="2019-08" db="EMBL/GenBank/DDBJ databases">
        <title>Draft genome sequences of two oriental melons (Cucumis melo L. var makuwa).</title>
        <authorList>
            <person name="Kwon S.-Y."/>
        </authorList>
    </citation>
    <scope>NUCLEOTIDE SEQUENCE [LARGE SCALE GENOMIC DNA]</scope>
    <source>
        <strain evidence="9">cv. SW 3</strain>
        <tissue evidence="8">Leaf</tissue>
    </source>
</reference>
<feature type="transmembrane region" description="Helical" evidence="6">
    <location>
        <begin position="305"/>
        <end position="323"/>
    </location>
</feature>
<gene>
    <name evidence="8" type="ORF">E6C27_scaffold253G00380</name>
</gene>
<feature type="transmembrane region" description="Helical" evidence="6">
    <location>
        <begin position="34"/>
        <end position="56"/>
    </location>
</feature>
<feature type="transmembrane region" description="Helical" evidence="6">
    <location>
        <begin position="279"/>
        <end position="299"/>
    </location>
</feature>
<dbReference type="InterPro" id="IPR037185">
    <property type="entry name" value="EmrE-like"/>
</dbReference>
<evidence type="ECO:0000256" key="5">
    <source>
        <dbReference type="ARBA" id="ARBA00023136"/>
    </source>
</evidence>
<dbReference type="EMBL" id="SSTE01023086">
    <property type="protein sequence ID" value="KAA0025549.1"/>
    <property type="molecule type" value="Genomic_DNA"/>
</dbReference>
<evidence type="ECO:0000256" key="2">
    <source>
        <dbReference type="ARBA" id="ARBA00007635"/>
    </source>
</evidence>
<dbReference type="PANTHER" id="PTHR31218">
    <property type="entry name" value="WAT1-RELATED PROTEIN"/>
    <property type="match status" value="1"/>
</dbReference>
<feature type="transmembrane region" description="Helical" evidence="6">
    <location>
        <begin position="129"/>
        <end position="149"/>
    </location>
</feature>
<comment type="caution">
    <text evidence="8">The sequence shown here is derived from an EMBL/GenBank/DDBJ whole genome shotgun (WGS) entry which is preliminary data.</text>
</comment>
<sequence>MELKKPLIGAIVVQITYSGMSILAKAAFTSGMNNFIFIFYRQAFGTLFLIPPTILFKRKEVACLSIGDMFKIFMLALLGRTLVLIAYSLGVKYTSAVSGAAAFNALPVTTFLFALLLRMEKLKVKKASGMAKVGGLILCVVGVSILAFYKGPLMKPLFNYHLLETQHHNSHPSNSSPQHTWALGCFMLLISSISSGLWLVLQALVLKEACPSPLVLTCGQTLSSTFQTFVVAIAVESNPSEWKLGWNIRLFSVLYCGIFVICIGNYLTCWVLKKKGPVFIAATTPLNLIATLIGSQFLLSDGTSLGSLIGGILLVLSLYSVLWGQSKENDHENTQINLNINPIPPEKEIGDLHDINQISSSKS</sequence>
<dbReference type="OrthoDB" id="1665972at2759"/>
<comment type="similarity">
    <text evidence="2 6">Belongs to the drug/metabolite transporter (DMT) superfamily. Plant drug/metabolite exporter (P-DME) (TC 2.A.7.4) family.</text>
</comment>
<dbReference type="Proteomes" id="UP000321393">
    <property type="component" value="Unassembled WGS sequence"/>
</dbReference>
<keyword evidence="5 6" id="KW-0472">Membrane</keyword>
<evidence type="ECO:0000313" key="8">
    <source>
        <dbReference type="EMBL" id="KAA0025549.1"/>
    </source>
</evidence>
<comment type="subcellular location">
    <subcellularLocation>
        <location evidence="1 6">Membrane</location>
        <topology evidence="1 6">Multi-pass membrane protein</topology>
    </subcellularLocation>
</comment>
<evidence type="ECO:0000256" key="6">
    <source>
        <dbReference type="RuleBase" id="RU363077"/>
    </source>
</evidence>
<protein>
    <recommendedName>
        <fullName evidence="6">WAT1-related protein</fullName>
    </recommendedName>
</protein>
<keyword evidence="4 6" id="KW-1133">Transmembrane helix</keyword>
<feature type="transmembrane region" description="Helical" evidence="6">
    <location>
        <begin position="181"/>
        <end position="201"/>
    </location>
</feature>
<dbReference type="GO" id="GO:0022857">
    <property type="term" value="F:transmembrane transporter activity"/>
    <property type="evidence" value="ECO:0007669"/>
    <property type="project" value="InterPro"/>
</dbReference>
<dbReference type="AlphaFoldDB" id="A0A5A7SJQ3"/>
<keyword evidence="3 6" id="KW-0812">Transmembrane</keyword>
<proteinExistence type="inferred from homology"/>
<feature type="transmembrane region" description="Helical" evidence="6">
    <location>
        <begin position="7"/>
        <end position="28"/>
    </location>
</feature>
<name>A0A5A7SJQ3_CUCMM</name>
<evidence type="ECO:0000256" key="3">
    <source>
        <dbReference type="ARBA" id="ARBA00022692"/>
    </source>
</evidence>
<evidence type="ECO:0000259" key="7">
    <source>
        <dbReference type="Pfam" id="PF00892"/>
    </source>
</evidence>
<evidence type="ECO:0000256" key="4">
    <source>
        <dbReference type="ARBA" id="ARBA00022989"/>
    </source>
</evidence>
<feature type="transmembrane region" description="Helical" evidence="6">
    <location>
        <begin position="213"/>
        <end position="234"/>
    </location>
</feature>
<dbReference type="InterPro" id="IPR030184">
    <property type="entry name" value="WAT1-related"/>
</dbReference>
<feature type="transmembrane region" description="Helical" evidence="6">
    <location>
        <begin position="246"/>
        <end position="267"/>
    </location>
</feature>
<feature type="transmembrane region" description="Helical" evidence="6">
    <location>
        <begin position="68"/>
        <end position="90"/>
    </location>
</feature>
<dbReference type="GO" id="GO:0016020">
    <property type="term" value="C:membrane"/>
    <property type="evidence" value="ECO:0007669"/>
    <property type="project" value="UniProtKB-SubCell"/>
</dbReference>
<dbReference type="Pfam" id="PF00892">
    <property type="entry name" value="EamA"/>
    <property type="match status" value="2"/>
</dbReference>
<organism evidence="8 9">
    <name type="scientific">Cucumis melo var. makuwa</name>
    <name type="common">Oriental melon</name>
    <dbReference type="NCBI Taxonomy" id="1194695"/>
    <lineage>
        <taxon>Eukaryota</taxon>
        <taxon>Viridiplantae</taxon>
        <taxon>Streptophyta</taxon>
        <taxon>Embryophyta</taxon>
        <taxon>Tracheophyta</taxon>
        <taxon>Spermatophyta</taxon>
        <taxon>Magnoliopsida</taxon>
        <taxon>eudicotyledons</taxon>
        <taxon>Gunneridae</taxon>
        <taxon>Pentapetalae</taxon>
        <taxon>rosids</taxon>
        <taxon>fabids</taxon>
        <taxon>Cucurbitales</taxon>
        <taxon>Cucurbitaceae</taxon>
        <taxon>Benincaseae</taxon>
        <taxon>Cucumis</taxon>
    </lineage>
</organism>
<dbReference type="SUPFAM" id="SSF103481">
    <property type="entry name" value="Multidrug resistance efflux transporter EmrE"/>
    <property type="match status" value="1"/>
</dbReference>
<evidence type="ECO:0000313" key="9">
    <source>
        <dbReference type="Proteomes" id="UP000321393"/>
    </source>
</evidence>
<evidence type="ECO:0000256" key="1">
    <source>
        <dbReference type="ARBA" id="ARBA00004141"/>
    </source>
</evidence>
<dbReference type="InterPro" id="IPR000620">
    <property type="entry name" value="EamA_dom"/>
</dbReference>
<feature type="transmembrane region" description="Helical" evidence="6">
    <location>
        <begin position="96"/>
        <end position="117"/>
    </location>
</feature>
<feature type="domain" description="EamA" evidence="7">
    <location>
        <begin position="183"/>
        <end position="322"/>
    </location>
</feature>